<dbReference type="Pfam" id="PF01040">
    <property type="entry name" value="UbiA"/>
    <property type="match status" value="1"/>
</dbReference>
<feature type="transmembrane region" description="Helical" evidence="5">
    <location>
        <begin position="138"/>
        <end position="157"/>
    </location>
</feature>
<dbReference type="InterPro" id="IPR000537">
    <property type="entry name" value="UbiA_prenyltransferase"/>
</dbReference>
<proteinExistence type="predicted"/>
<dbReference type="InterPro" id="IPR044878">
    <property type="entry name" value="UbiA_sf"/>
</dbReference>
<feature type="transmembrane region" description="Helical" evidence="5">
    <location>
        <begin position="194"/>
        <end position="213"/>
    </location>
</feature>
<sequence length="324" mass="36937">MPENEEKTSPSIHPQDYLRGPEQISSHFLKRQLYLFWLSLRPRESLMMLGVPVLGILFTEPVIDFTTFWKSLLFFIAAFAVAGHVYTLNDLCGLTYDIYDQHKLERPIHSKQLQAREVFLFSLLMLLVGLTFDYMLNMSVLFIALVISILWVIYAWPATLFKGIPILTSVMNGVGSGILPFLLGYALFCPGLDFKGFLISIYFGIIAGAGQMNREIIDYEPDRQANLTTTAVKYGCRPTFIVSFIFFLLSSIYFAGLCWLHYLPHLSLAAFPLTGTLIHAYFFYHYLKTDLGRVFVIKYVKCYRAIYAFVGVGILITTLAHYTA</sequence>
<accession>A0ABV6Z5N3</accession>
<keyword evidence="3 5" id="KW-1133">Transmembrane helix</keyword>
<feature type="transmembrane region" description="Helical" evidence="5">
    <location>
        <begin position="46"/>
        <end position="66"/>
    </location>
</feature>
<comment type="caution">
    <text evidence="6">The sequence shown here is derived from an EMBL/GenBank/DDBJ whole genome shotgun (WGS) entry which is preliminary data.</text>
</comment>
<dbReference type="EMBL" id="JBHPBY010000594">
    <property type="protein sequence ID" value="MFC1853758.1"/>
    <property type="molecule type" value="Genomic_DNA"/>
</dbReference>
<feature type="transmembrane region" description="Helical" evidence="5">
    <location>
        <begin position="262"/>
        <end position="284"/>
    </location>
</feature>
<organism evidence="6 7">
    <name type="scientific">candidate division CSSED10-310 bacterium</name>
    <dbReference type="NCBI Taxonomy" id="2855610"/>
    <lineage>
        <taxon>Bacteria</taxon>
        <taxon>Bacteria division CSSED10-310</taxon>
    </lineage>
</organism>
<feature type="transmembrane region" description="Helical" evidence="5">
    <location>
        <begin position="72"/>
        <end position="92"/>
    </location>
</feature>
<keyword evidence="7" id="KW-1185">Reference proteome</keyword>
<evidence type="ECO:0000313" key="7">
    <source>
        <dbReference type="Proteomes" id="UP001594351"/>
    </source>
</evidence>
<keyword evidence="4 5" id="KW-0472">Membrane</keyword>
<feature type="transmembrane region" description="Helical" evidence="5">
    <location>
        <begin position="305"/>
        <end position="323"/>
    </location>
</feature>
<dbReference type="Gene3D" id="1.10.357.140">
    <property type="entry name" value="UbiA prenyltransferase"/>
    <property type="match status" value="1"/>
</dbReference>
<dbReference type="Proteomes" id="UP001594351">
    <property type="component" value="Unassembled WGS sequence"/>
</dbReference>
<reference evidence="6 7" key="1">
    <citation type="submission" date="2024-09" db="EMBL/GenBank/DDBJ databases">
        <title>Laminarin stimulates single cell rates of sulfate reduction while oxygen inhibits transcriptomic activity in coastal marine sediment.</title>
        <authorList>
            <person name="Lindsay M."/>
            <person name="Orcutt B."/>
            <person name="Emerson D."/>
            <person name="Stepanauskas R."/>
            <person name="D'Angelo T."/>
        </authorList>
    </citation>
    <scope>NUCLEOTIDE SEQUENCE [LARGE SCALE GENOMIC DNA]</scope>
    <source>
        <strain evidence="6">SAG AM-311-K15</strain>
    </source>
</reference>
<evidence type="ECO:0000256" key="1">
    <source>
        <dbReference type="ARBA" id="ARBA00004141"/>
    </source>
</evidence>
<feature type="transmembrane region" description="Helical" evidence="5">
    <location>
        <begin position="164"/>
        <end position="188"/>
    </location>
</feature>
<evidence type="ECO:0000256" key="4">
    <source>
        <dbReference type="ARBA" id="ARBA00023136"/>
    </source>
</evidence>
<keyword evidence="2 5" id="KW-0812">Transmembrane</keyword>
<feature type="transmembrane region" description="Helical" evidence="5">
    <location>
        <begin position="234"/>
        <end position="256"/>
    </location>
</feature>
<dbReference type="InterPro" id="IPR050475">
    <property type="entry name" value="Prenyltransferase_related"/>
</dbReference>
<evidence type="ECO:0000256" key="3">
    <source>
        <dbReference type="ARBA" id="ARBA00022989"/>
    </source>
</evidence>
<dbReference type="PANTHER" id="PTHR42723:SF1">
    <property type="entry name" value="CHLOROPHYLL SYNTHASE, CHLOROPLASTIC"/>
    <property type="match status" value="1"/>
</dbReference>
<dbReference type="PANTHER" id="PTHR42723">
    <property type="entry name" value="CHLOROPHYLL SYNTHASE"/>
    <property type="match status" value="1"/>
</dbReference>
<dbReference type="Gene3D" id="1.20.120.1780">
    <property type="entry name" value="UbiA prenyltransferase"/>
    <property type="match status" value="1"/>
</dbReference>
<feature type="transmembrane region" description="Helical" evidence="5">
    <location>
        <begin position="113"/>
        <end position="132"/>
    </location>
</feature>
<gene>
    <name evidence="6" type="ORF">ACFL27_26540</name>
</gene>
<evidence type="ECO:0000256" key="5">
    <source>
        <dbReference type="SAM" id="Phobius"/>
    </source>
</evidence>
<name>A0ABV6Z5N3_UNCC1</name>
<protein>
    <submittedName>
        <fullName evidence="6">UbiA prenyltransferase family protein</fullName>
    </submittedName>
</protein>
<evidence type="ECO:0000313" key="6">
    <source>
        <dbReference type="EMBL" id="MFC1853758.1"/>
    </source>
</evidence>
<evidence type="ECO:0000256" key="2">
    <source>
        <dbReference type="ARBA" id="ARBA00022692"/>
    </source>
</evidence>
<comment type="subcellular location">
    <subcellularLocation>
        <location evidence="1">Membrane</location>
        <topology evidence="1">Multi-pass membrane protein</topology>
    </subcellularLocation>
</comment>